<dbReference type="EMBL" id="JARQZJ010000121">
    <property type="protein sequence ID" value="KAK9888737.1"/>
    <property type="molecule type" value="Genomic_DNA"/>
</dbReference>
<evidence type="ECO:0000313" key="1">
    <source>
        <dbReference type="EMBL" id="KAK9888737.1"/>
    </source>
</evidence>
<keyword evidence="2" id="KW-1185">Reference proteome</keyword>
<gene>
    <name evidence="1" type="ORF">WA026_000964</name>
</gene>
<reference evidence="1 2" key="1">
    <citation type="submission" date="2023-03" db="EMBL/GenBank/DDBJ databases">
        <title>Genome insight into feeding habits of ladybird beetles.</title>
        <authorList>
            <person name="Li H.-S."/>
            <person name="Huang Y.-H."/>
            <person name="Pang H."/>
        </authorList>
    </citation>
    <scope>NUCLEOTIDE SEQUENCE [LARGE SCALE GENOMIC DNA]</scope>
    <source>
        <strain evidence="1">SYSU_2023b</strain>
        <tissue evidence="1">Whole body</tissue>
    </source>
</reference>
<organism evidence="1 2">
    <name type="scientific">Henosepilachna vigintioctopunctata</name>
    <dbReference type="NCBI Taxonomy" id="420089"/>
    <lineage>
        <taxon>Eukaryota</taxon>
        <taxon>Metazoa</taxon>
        <taxon>Ecdysozoa</taxon>
        <taxon>Arthropoda</taxon>
        <taxon>Hexapoda</taxon>
        <taxon>Insecta</taxon>
        <taxon>Pterygota</taxon>
        <taxon>Neoptera</taxon>
        <taxon>Endopterygota</taxon>
        <taxon>Coleoptera</taxon>
        <taxon>Polyphaga</taxon>
        <taxon>Cucujiformia</taxon>
        <taxon>Coccinelloidea</taxon>
        <taxon>Coccinellidae</taxon>
        <taxon>Epilachninae</taxon>
        <taxon>Epilachnini</taxon>
        <taxon>Henosepilachna</taxon>
    </lineage>
</organism>
<evidence type="ECO:0000313" key="2">
    <source>
        <dbReference type="Proteomes" id="UP001431783"/>
    </source>
</evidence>
<protein>
    <submittedName>
        <fullName evidence="1">Uncharacterized protein</fullName>
    </submittedName>
</protein>
<sequence>MTNSATESECHGTRVTGATSCSTCCTHRGAGEATCRAQTDGTESFKVPTLACEWHWKNSRGAFFVRGLLVPSPESLLTTTLFLPFFSSEIIDSVADYMTSFLLRKVNI</sequence>
<name>A0AAW1V8W2_9CUCU</name>
<accession>A0AAW1V8W2</accession>
<dbReference type="AlphaFoldDB" id="A0AAW1V8W2"/>
<proteinExistence type="predicted"/>
<comment type="caution">
    <text evidence="1">The sequence shown here is derived from an EMBL/GenBank/DDBJ whole genome shotgun (WGS) entry which is preliminary data.</text>
</comment>
<dbReference type="Proteomes" id="UP001431783">
    <property type="component" value="Unassembled WGS sequence"/>
</dbReference>
<feature type="non-terminal residue" evidence="1">
    <location>
        <position position="108"/>
    </location>
</feature>